<reference evidence="2" key="1">
    <citation type="journal article" date="2019" name="Sci. Rep.">
        <title>Draft genome of Tanacetum cinerariifolium, the natural source of mosquito coil.</title>
        <authorList>
            <person name="Yamashiro T."/>
            <person name="Shiraishi A."/>
            <person name="Satake H."/>
            <person name="Nakayama K."/>
        </authorList>
    </citation>
    <scope>NUCLEOTIDE SEQUENCE</scope>
</reference>
<dbReference type="EMBL" id="BKCJ010007074">
    <property type="protein sequence ID" value="GEU75395.1"/>
    <property type="molecule type" value="Genomic_DNA"/>
</dbReference>
<accession>A0A6L2MSR3</accession>
<feature type="compositionally biased region" description="Acidic residues" evidence="1">
    <location>
        <begin position="139"/>
        <end position="149"/>
    </location>
</feature>
<comment type="caution">
    <text evidence="2">The sequence shown here is derived from an EMBL/GenBank/DDBJ whole genome shotgun (WGS) entry which is preliminary data.</text>
</comment>
<feature type="compositionally biased region" description="Basic and acidic residues" evidence="1">
    <location>
        <begin position="457"/>
        <end position="466"/>
    </location>
</feature>
<feature type="region of interest" description="Disordered" evidence="1">
    <location>
        <begin position="65"/>
        <end position="97"/>
    </location>
</feature>
<sequence length="786" mass="90243">MLKSFERFWIFVQELKVKNLQRLKFVRIREDYQDYGLLIPDMMLNDAIKQSESYQMFIKYSTESKPKPAKKKTGSRSTRDVVIHDTPSAPKSKPAASKLKLKGILSLNPKEQEAADNMQALKECKKTSRRQPSTKGQDTDDEDAKTESDEDEIYKYKIYMRKDVDVEMAKAKTIEHENKEKDAMTDASKPDVEKIIEEHGDVEFAENAIGSNYRVKESTKFPLPSSSLSVSSRFGTQFLNSSFDISLTGVLKDFVEANTANLPPIPEILTETLVPIAILPPHVTPTILIVQQTTTPIPTPLITTKSPTINIIVSKSNALTTIRLRVAKLKKDVSELKKINLSAEARATFKSQVPNVVDEYLGSKLGDALQKTTKTRCRLNPKTLCEANSRINREQAEKQKMPKYTIKSTDKATLKEYDQKSALYQTMHENKSVNRNPANHALYHVIMKALMEDENDMDKGVSDTVKDHKRKHDDDDDDDDDEDPLVRPNQGKAPSKGSKTSNSVSVMELVKEPIAEVVMDDAVNNAEDPLTFNDLMATPINFSKYVLNQLKIDNLTQDLLLGPAYNLLKGTCSSNIEIEYKFQESFNTLTDKLDWNNPKGDHYPFDLSKPLPLQERTYTTSITKTKEAWYDIVGIKDMTCWFLPHKLFQLNDNDVVDFIVALRMFTRSVIIKRRIEDLHLCVESYQKKLNITTPQQTFLEMEFKELHTLSYKPPKDELYHRILDFRLGYNEEMSRRKWTAIDKKRSKLMVELIGKQIRERRIIRNLERLVGARELKMDYKLMTRTV</sequence>
<name>A0A6L2MSR3_TANCI</name>
<feature type="compositionally biased region" description="Acidic residues" evidence="1">
    <location>
        <begin position="474"/>
        <end position="483"/>
    </location>
</feature>
<gene>
    <name evidence="2" type="ORF">Tci_047373</name>
</gene>
<proteinExistence type="predicted"/>
<organism evidence="2">
    <name type="scientific">Tanacetum cinerariifolium</name>
    <name type="common">Dalmatian daisy</name>
    <name type="synonym">Chrysanthemum cinerariifolium</name>
    <dbReference type="NCBI Taxonomy" id="118510"/>
    <lineage>
        <taxon>Eukaryota</taxon>
        <taxon>Viridiplantae</taxon>
        <taxon>Streptophyta</taxon>
        <taxon>Embryophyta</taxon>
        <taxon>Tracheophyta</taxon>
        <taxon>Spermatophyta</taxon>
        <taxon>Magnoliopsida</taxon>
        <taxon>eudicotyledons</taxon>
        <taxon>Gunneridae</taxon>
        <taxon>Pentapetalae</taxon>
        <taxon>asterids</taxon>
        <taxon>campanulids</taxon>
        <taxon>Asterales</taxon>
        <taxon>Asteraceae</taxon>
        <taxon>Asteroideae</taxon>
        <taxon>Anthemideae</taxon>
        <taxon>Anthemidinae</taxon>
        <taxon>Tanacetum</taxon>
    </lineage>
</organism>
<feature type="region of interest" description="Disordered" evidence="1">
    <location>
        <begin position="123"/>
        <end position="149"/>
    </location>
</feature>
<protein>
    <submittedName>
        <fullName evidence="2">Uncharacterized protein</fullName>
    </submittedName>
</protein>
<feature type="region of interest" description="Disordered" evidence="1">
    <location>
        <begin position="457"/>
        <end position="504"/>
    </location>
</feature>
<evidence type="ECO:0000313" key="2">
    <source>
        <dbReference type="EMBL" id="GEU75395.1"/>
    </source>
</evidence>
<dbReference type="AlphaFoldDB" id="A0A6L2MSR3"/>
<evidence type="ECO:0000256" key="1">
    <source>
        <dbReference type="SAM" id="MobiDB-lite"/>
    </source>
</evidence>
<feature type="compositionally biased region" description="Low complexity" evidence="1">
    <location>
        <begin position="87"/>
        <end position="97"/>
    </location>
</feature>